<evidence type="ECO:0000256" key="1">
    <source>
        <dbReference type="SAM" id="MobiDB-lite"/>
    </source>
</evidence>
<organism evidence="2 3">
    <name type="scientific">Lachnellula arida</name>
    <dbReference type="NCBI Taxonomy" id="1316785"/>
    <lineage>
        <taxon>Eukaryota</taxon>
        <taxon>Fungi</taxon>
        <taxon>Dikarya</taxon>
        <taxon>Ascomycota</taxon>
        <taxon>Pezizomycotina</taxon>
        <taxon>Leotiomycetes</taxon>
        <taxon>Helotiales</taxon>
        <taxon>Lachnaceae</taxon>
        <taxon>Lachnellula</taxon>
    </lineage>
</organism>
<evidence type="ECO:0000313" key="2">
    <source>
        <dbReference type="EMBL" id="TVY12940.1"/>
    </source>
</evidence>
<name>A0A8T9AYY6_9HELO</name>
<reference evidence="2 3" key="1">
    <citation type="submission" date="2018-05" db="EMBL/GenBank/DDBJ databases">
        <title>Whole genome sequencing for identification of molecular markers to develop diagnostic detection tools for the regulated plant pathogen Lachnellula willkommii.</title>
        <authorList>
            <person name="Giroux E."/>
            <person name="Bilodeau G."/>
        </authorList>
    </citation>
    <scope>NUCLEOTIDE SEQUENCE [LARGE SCALE GENOMIC DNA]</scope>
    <source>
        <strain evidence="2 3">CBS 203.66</strain>
    </source>
</reference>
<dbReference type="Proteomes" id="UP000469559">
    <property type="component" value="Unassembled WGS sequence"/>
</dbReference>
<dbReference type="EMBL" id="QGMF01001195">
    <property type="protein sequence ID" value="TVY12940.1"/>
    <property type="molecule type" value="Genomic_DNA"/>
</dbReference>
<dbReference type="AlphaFoldDB" id="A0A8T9AYY6"/>
<feature type="region of interest" description="Disordered" evidence="1">
    <location>
        <begin position="31"/>
        <end position="69"/>
    </location>
</feature>
<dbReference type="OrthoDB" id="5201563at2759"/>
<comment type="caution">
    <text evidence="2">The sequence shown here is derived from an EMBL/GenBank/DDBJ whole genome shotgun (WGS) entry which is preliminary data.</text>
</comment>
<gene>
    <name evidence="2" type="ORF">LARI1_G008461</name>
</gene>
<evidence type="ECO:0000313" key="3">
    <source>
        <dbReference type="Proteomes" id="UP000469559"/>
    </source>
</evidence>
<proteinExistence type="predicted"/>
<accession>A0A8T9AYY6</accession>
<sequence length="158" mass="17411">MSTTSTAGTTITAQQLQGVLSDYTVRLTGDASTTRHDGIESPNSVEAPPSNNPPNWPRNHYRVPDHRPVNRNLDYEERPKGSNAGEFAFLSIMFTGVYLNSVGDPSAFIRSSKLMFERLLRRFGEGLVGRMQLGANGSRWAGKGKGNGRRRTMALEIL</sequence>
<keyword evidence="3" id="KW-1185">Reference proteome</keyword>
<protein>
    <submittedName>
        <fullName evidence="2">Uncharacterized protein</fullName>
    </submittedName>
</protein>